<feature type="transmembrane region" description="Helical" evidence="1">
    <location>
        <begin position="89"/>
        <end position="121"/>
    </location>
</feature>
<keyword evidence="1" id="KW-1133">Transmembrane helix</keyword>
<evidence type="ECO:0008006" key="4">
    <source>
        <dbReference type="Google" id="ProtNLM"/>
    </source>
</evidence>
<sequence length="158" mass="17525">MNKKRLIPPCFSLLSPFPQPQVTTAKVLVLLPRISTGALVRFFFTGQGKERRAKHMKRNWVRVAGVAGQTGAGQVRAHGRLGKQSGFPIFFFLFSFSFLFCLFFFFFPGLASGGVFSNFVVSQHLMWCRRGASGTLGSGSGYWVWEMRERGVVSGCGS</sequence>
<dbReference type="Proteomes" id="UP001363622">
    <property type="component" value="Unassembled WGS sequence"/>
</dbReference>
<keyword evidence="3" id="KW-1185">Reference proteome</keyword>
<keyword evidence="1" id="KW-0812">Transmembrane</keyword>
<dbReference type="EMBL" id="JBBPHU010000004">
    <property type="protein sequence ID" value="KAK7519190.1"/>
    <property type="molecule type" value="Genomic_DNA"/>
</dbReference>
<comment type="caution">
    <text evidence="2">The sequence shown here is derived from an EMBL/GenBank/DDBJ whole genome shotgun (WGS) entry which is preliminary data.</text>
</comment>
<reference evidence="2 3" key="1">
    <citation type="submission" date="2024-04" db="EMBL/GenBank/DDBJ databases">
        <title>Phyllosticta paracitricarpa is synonymous to the EU quarantine fungus P. citricarpa based on phylogenomic analyses.</title>
        <authorList>
            <consortium name="Lawrence Berkeley National Laboratory"/>
            <person name="Van Ingen-Buijs V.A."/>
            <person name="Van Westerhoven A.C."/>
            <person name="Haridas S."/>
            <person name="Skiadas P."/>
            <person name="Martin F."/>
            <person name="Groenewald J.Z."/>
            <person name="Crous P.W."/>
            <person name="Seidl M.F."/>
        </authorList>
    </citation>
    <scope>NUCLEOTIDE SEQUENCE [LARGE SCALE GENOMIC DNA]</scope>
    <source>
        <strain evidence="2 3">CBS 123371</strain>
    </source>
</reference>
<evidence type="ECO:0000313" key="3">
    <source>
        <dbReference type="Proteomes" id="UP001363622"/>
    </source>
</evidence>
<organism evidence="2 3">
    <name type="scientific">Phyllosticta citriasiana</name>
    <dbReference type="NCBI Taxonomy" id="595635"/>
    <lineage>
        <taxon>Eukaryota</taxon>
        <taxon>Fungi</taxon>
        <taxon>Dikarya</taxon>
        <taxon>Ascomycota</taxon>
        <taxon>Pezizomycotina</taxon>
        <taxon>Dothideomycetes</taxon>
        <taxon>Dothideomycetes incertae sedis</taxon>
        <taxon>Botryosphaeriales</taxon>
        <taxon>Phyllostictaceae</taxon>
        <taxon>Phyllosticta</taxon>
    </lineage>
</organism>
<name>A0ABR1KRX5_9PEZI</name>
<evidence type="ECO:0000313" key="2">
    <source>
        <dbReference type="EMBL" id="KAK7519190.1"/>
    </source>
</evidence>
<evidence type="ECO:0000256" key="1">
    <source>
        <dbReference type="SAM" id="Phobius"/>
    </source>
</evidence>
<proteinExistence type="predicted"/>
<protein>
    <recommendedName>
        <fullName evidence="4">Transmembrane protein</fullName>
    </recommendedName>
</protein>
<accession>A0ABR1KRX5</accession>
<gene>
    <name evidence="2" type="ORF">IWZ03DRAFT_167655</name>
</gene>
<keyword evidence="1" id="KW-0472">Membrane</keyword>